<dbReference type="InterPro" id="IPR009000">
    <property type="entry name" value="Transl_B-barrel_sf"/>
</dbReference>
<comment type="function">
    <text evidence="7">Component of the U5 snRNP complex required for pre-mRNA splicing. Binds GTP.</text>
</comment>
<dbReference type="InterPro" id="IPR031950">
    <property type="entry name" value="EFTUD2_N"/>
</dbReference>
<dbReference type="SMART" id="SM00838">
    <property type="entry name" value="EFG_C"/>
    <property type="match status" value="1"/>
</dbReference>
<dbReference type="InterPro" id="IPR005517">
    <property type="entry name" value="Transl_elong_EFG/EF2_IV"/>
</dbReference>
<evidence type="ECO:0000256" key="1">
    <source>
        <dbReference type="ARBA" id="ARBA00004123"/>
    </source>
</evidence>
<dbReference type="FunFam" id="3.30.230.10:FF:000009">
    <property type="entry name" value="116 kDa U5 small nuclear ribonucleoprotein component"/>
    <property type="match status" value="1"/>
</dbReference>
<keyword evidence="4" id="KW-0342">GTP-binding</keyword>
<keyword evidence="2" id="KW-0507">mRNA processing</keyword>
<dbReference type="Pfam" id="PF00009">
    <property type="entry name" value="GTP_EFTU"/>
    <property type="match status" value="1"/>
</dbReference>
<dbReference type="Pfam" id="PF00679">
    <property type="entry name" value="EFG_C"/>
    <property type="match status" value="1"/>
</dbReference>
<dbReference type="PANTHER" id="PTHR42908">
    <property type="entry name" value="TRANSLATION ELONGATION FACTOR-RELATED"/>
    <property type="match status" value="1"/>
</dbReference>
<dbReference type="FunFam" id="3.40.50.300:FF:000646">
    <property type="entry name" value="U5 small nuclear ribonucleoprotein component"/>
    <property type="match status" value="1"/>
</dbReference>
<dbReference type="GO" id="GO:0000398">
    <property type="term" value="P:mRNA splicing, via spliceosome"/>
    <property type="evidence" value="ECO:0007669"/>
    <property type="project" value="UniProtKB-ARBA"/>
</dbReference>
<dbReference type="GO" id="GO:0071007">
    <property type="term" value="C:U2-type catalytic step 2 spliceosome"/>
    <property type="evidence" value="ECO:0007669"/>
    <property type="project" value="TreeGrafter"/>
</dbReference>
<dbReference type="FunFam" id="3.30.70.240:FF:000022">
    <property type="entry name" value="U5 snRNP-specific protein"/>
    <property type="match status" value="1"/>
</dbReference>
<dbReference type="GO" id="GO:0005829">
    <property type="term" value="C:cytosol"/>
    <property type="evidence" value="ECO:0007669"/>
    <property type="project" value="TreeGrafter"/>
</dbReference>
<dbReference type="GO" id="GO:0046540">
    <property type="term" value="C:U4/U6 x U5 tri-snRNP complex"/>
    <property type="evidence" value="ECO:0007669"/>
    <property type="project" value="TreeGrafter"/>
</dbReference>
<dbReference type="InterPro" id="IPR000795">
    <property type="entry name" value="T_Tr_GTP-bd_dom"/>
</dbReference>
<dbReference type="Gene3D" id="3.30.70.870">
    <property type="entry name" value="Elongation Factor G (Translational Gtpase), domain 3"/>
    <property type="match status" value="1"/>
</dbReference>
<dbReference type="RefSeq" id="XP_019041677.1">
    <property type="nucleotide sequence ID" value="XM_019181366.1"/>
</dbReference>
<dbReference type="CDD" id="cd01683">
    <property type="entry name" value="EF2_IV_snRNP"/>
    <property type="match status" value="1"/>
</dbReference>
<organism evidence="9 10">
    <name type="scientific">Wickerhamomyces anomalus (strain ATCC 58044 / CBS 1984 / NCYC 433 / NRRL Y-366-8)</name>
    <name type="common">Yeast</name>
    <name type="synonym">Hansenula anomala</name>
    <dbReference type="NCBI Taxonomy" id="683960"/>
    <lineage>
        <taxon>Eukaryota</taxon>
        <taxon>Fungi</taxon>
        <taxon>Dikarya</taxon>
        <taxon>Ascomycota</taxon>
        <taxon>Saccharomycotina</taxon>
        <taxon>Saccharomycetes</taxon>
        <taxon>Phaffomycetales</taxon>
        <taxon>Wickerhamomycetaceae</taxon>
        <taxon>Wickerhamomyces</taxon>
    </lineage>
</organism>
<dbReference type="GO" id="GO:0005682">
    <property type="term" value="C:U5 snRNP"/>
    <property type="evidence" value="ECO:0007669"/>
    <property type="project" value="UniProtKB-ARBA"/>
</dbReference>
<dbReference type="SUPFAM" id="SSF54211">
    <property type="entry name" value="Ribosomal protein S5 domain 2-like"/>
    <property type="match status" value="1"/>
</dbReference>
<protein>
    <recommendedName>
        <fullName evidence="8">Tr-type G domain-containing protein</fullName>
    </recommendedName>
</protein>
<dbReference type="Pfam" id="PF16004">
    <property type="entry name" value="EFTUD2"/>
    <property type="match status" value="1"/>
</dbReference>
<evidence type="ECO:0000256" key="4">
    <source>
        <dbReference type="ARBA" id="ARBA00023134"/>
    </source>
</evidence>
<dbReference type="InterPro" id="IPR000640">
    <property type="entry name" value="EFG_V-like"/>
</dbReference>
<dbReference type="Pfam" id="PF03144">
    <property type="entry name" value="GTP_EFTU_D2"/>
    <property type="match status" value="1"/>
</dbReference>
<dbReference type="SUPFAM" id="SSF52540">
    <property type="entry name" value="P-loop containing nucleoside triphosphate hydrolases"/>
    <property type="match status" value="1"/>
</dbReference>
<dbReference type="GeneID" id="30198612"/>
<keyword evidence="6" id="KW-0539">Nucleus</keyword>
<dbReference type="InterPro" id="IPR035655">
    <property type="entry name" value="U5-116kDa_C"/>
</dbReference>
<dbReference type="Gene3D" id="3.40.50.300">
    <property type="entry name" value="P-loop containing nucleotide triphosphate hydrolases"/>
    <property type="match status" value="1"/>
</dbReference>
<dbReference type="PRINTS" id="PR00315">
    <property type="entry name" value="ELONGATNFCT"/>
</dbReference>
<keyword evidence="3" id="KW-0547">Nucleotide-binding</keyword>
<dbReference type="InterPro" id="IPR014721">
    <property type="entry name" value="Ribsml_uS5_D2-typ_fold_subgr"/>
</dbReference>
<feature type="domain" description="Tr-type G" evidence="8">
    <location>
        <begin position="82"/>
        <end position="353"/>
    </location>
</feature>
<dbReference type="InterPro" id="IPR004161">
    <property type="entry name" value="EFTu-like_2"/>
</dbReference>
<dbReference type="GO" id="GO:0003924">
    <property type="term" value="F:GTPase activity"/>
    <property type="evidence" value="ECO:0007669"/>
    <property type="project" value="InterPro"/>
</dbReference>
<dbReference type="Gene3D" id="3.30.230.10">
    <property type="match status" value="1"/>
</dbReference>
<dbReference type="SUPFAM" id="SSF54980">
    <property type="entry name" value="EF-G C-terminal domain-like"/>
    <property type="match status" value="2"/>
</dbReference>
<dbReference type="STRING" id="683960.A0A1E3PB02"/>
<dbReference type="FunFam" id="3.30.70.870:FF:000002">
    <property type="entry name" value="Translation elongation factor 2"/>
    <property type="match status" value="1"/>
</dbReference>
<dbReference type="Gene3D" id="3.90.1430.10">
    <property type="entry name" value="Yeast translation eEF2 (G' domain)"/>
    <property type="match status" value="1"/>
</dbReference>
<dbReference type="InterPro" id="IPR035647">
    <property type="entry name" value="EFG_III/V"/>
</dbReference>
<dbReference type="Gene3D" id="3.30.70.240">
    <property type="match status" value="1"/>
</dbReference>
<evidence type="ECO:0000256" key="6">
    <source>
        <dbReference type="ARBA" id="ARBA00023242"/>
    </source>
</evidence>
<keyword evidence="5" id="KW-0508">mRNA splicing</keyword>
<dbReference type="SMART" id="SM00889">
    <property type="entry name" value="EFG_IV"/>
    <property type="match status" value="1"/>
</dbReference>
<name>A0A1E3PB02_WICAA</name>
<evidence type="ECO:0000256" key="7">
    <source>
        <dbReference type="ARBA" id="ARBA00055641"/>
    </source>
</evidence>
<dbReference type="CDD" id="cd04098">
    <property type="entry name" value="eEF2_C_snRNP"/>
    <property type="match status" value="1"/>
</dbReference>
<evidence type="ECO:0000256" key="5">
    <source>
        <dbReference type="ARBA" id="ARBA00023187"/>
    </source>
</evidence>
<evidence type="ECO:0000313" key="9">
    <source>
        <dbReference type="EMBL" id="ODQ62470.1"/>
    </source>
</evidence>
<dbReference type="GO" id="GO:0030623">
    <property type="term" value="F:U5 snRNA binding"/>
    <property type="evidence" value="ECO:0007669"/>
    <property type="project" value="TreeGrafter"/>
</dbReference>
<dbReference type="GO" id="GO:0000974">
    <property type="term" value="C:Prp19 complex"/>
    <property type="evidence" value="ECO:0007669"/>
    <property type="project" value="UniProtKB-ARBA"/>
</dbReference>
<dbReference type="InterPro" id="IPR020568">
    <property type="entry name" value="Ribosomal_Su5_D2-typ_SF"/>
</dbReference>
<dbReference type="PROSITE" id="PS51722">
    <property type="entry name" value="G_TR_2"/>
    <property type="match status" value="1"/>
</dbReference>
<keyword evidence="10" id="KW-1185">Reference proteome</keyword>
<dbReference type="Pfam" id="PF03764">
    <property type="entry name" value="EFG_IV"/>
    <property type="match status" value="1"/>
</dbReference>
<sequence>MDSDDEQNNNQVILQEDKVYYSTMSETFGNDVETVIQTTDNQTIDQPLVNPQIEKKFKIEDKNLPKTTYSKQYLAETLNYPNKVRNVSLVGSLKSGKTSFLDTMILQTHQLKKLSKNQKSFKKLRYTDNETLEVKRGLTIKLSPMTILLPNLRGSSVAINFIDTPGHVNFSDEMSVAQRLTDISVVVVDVVEGLTIGARQAIDNALNNNVELAFVINKIDRLVLELRLPPLDSYHKIRNTIDEINTYIQENQYLGNYKHNSLISPELNNLLFASADLNFSFSLKSFATLYADRYGMDIDAVAFSKRLWGDVYFDEELNKFTTKSSKGLKRSFIHFILEPLYKIISLVLATEPEDLQKSLYESFNVGLDKQLLKSDAQTLLKETFKLIFGGSQGFVDIIEGLKSPEEHSKTNLYTGPESDLSKSILLASSEGPLVAQVGKIIENSTALVRVLSGSIEKGQTIKVLGEHYNDDDEDLQILTVDELFLGCGRYKIPIDKAPAGSIVLVGGIEVISKSGTIVGNDIQEDVFTFRPIDYINKAVFKVVVAPDVPSELPKLLDGLRKINKTYCGVEVKVEESGEHVIFGSGELYLDSLLRDLREMTRINIKISDPITKFSETVVDKSITKVSIKSQNGQNEITIIAEPLEENLATDIENNKFKDVKRINKVLRDNYGWDSLAARSLWTFGPDSNGPNTLLNDTLPDEVDTNLLNSVKKSIIQGFQWAVREGPLADEPIRNVKFKLIDISLSKDSLQRGNGQIIPMVRRACYASILTSTPKIMEPVYSIEIISTAQTVRIIEDILDKRRGAVFKDTPIAATQLYKIQGFVPVIDSIGLETDIRVATQGQALVSLYFEKWTVVPGDPLDQDVFIPKLRPAHINSLARDFVMKTRKRKGLNGEPTLAKYIDKELVDNLKELGLLV</sequence>
<dbReference type="Gene3D" id="2.40.30.10">
    <property type="entry name" value="Translation factors"/>
    <property type="match status" value="1"/>
</dbReference>
<dbReference type="OrthoDB" id="364892at2759"/>
<comment type="subcellular location">
    <subcellularLocation>
        <location evidence="1">Nucleus</location>
    </subcellularLocation>
</comment>
<dbReference type="AlphaFoldDB" id="A0A1E3PB02"/>
<dbReference type="EMBL" id="KV454208">
    <property type="protein sequence ID" value="ODQ62470.1"/>
    <property type="molecule type" value="Genomic_DNA"/>
</dbReference>
<evidence type="ECO:0000256" key="2">
    <source>
        <dbReference type="ARBA" id="ARBA00022664"/>
    </source>
</evidence>
<dbReference type="SUPFAM" id="SSF50447">
    <property type="entry name" value="Translation proteins"/>
    <property type="match status" value="1"/>
</dbReference>
<evidence type="ECO:0000259" key="8">
    <source>
        <dbReference type="PROSITE" id="PS51722"/>
    </source>
</evidence>
<evidence type="ECO:0000313" key="10">
    <source>
        <dbReference type="Proteomes" id="UP000094112"/>
    </source>
</evidence>
<dbReference type="InterPro" id="IPR027417">
    <property type="entry name" value="P-loop_NTPase"/>
</dbReference>
<evidence type="ECO:0000256" key="3">
    <source>
        <dbReference type="ARBA" id="ARBA00022741"/>
    </source>
</evidence>
<proteinExistence type="predicted"/>
<dbReference type="PANTHER" id="PTHR42908:SF6">
    <property type="entry name" value="116 KDA U5 SMALL NUCLEAR RIBONUCLEOPROTEIN COMPONENT"/>
    <property type="match status" value="1"/>
</dbReference>
<dbReference type="GO" id="GO:0005525">
    <property type="term" value="F:GTP binding"/>
    <property type="evidence" value="ECO:0007669"/>
    <property type="project" value="UniProtKB-KW"/>
</dbReference>
<accession>A0A1E3PB02</accession>
<gene>
    <name evidence="9" type="ORF">WICANDRAFT_27368</name>
</gene>
<reference evidence="9 10" key="1">
    <citation type="journal article" date="2016" name="Proc. Natl. Acad. Sci. U.S.A.">
        <title>Comparative genomics of biotechnologically important yeasts.</title>
        <authorList>
            <person name="Riley R."/>
            <person name="Haridas S."/>
            <person name="Wolfe K.H."/>
            <person name="Lopes M.R."/>
            <person name="Hittinger C.T."/>
            <person name="Goeker M."/>
            <person name="Salamov A.A."/>
            <person name="Wisecaver J.H."/>
            <person name="Long T.M."/>
            <person name="Calvey C.H."/>
            <person name="Aerts A.L."/>
            <person name="Barry K.W."/>
            <person name="Choi C."/>
            <person name="Clum A."/>
            <person name="Coughlan A.Y."/>
            <person name="Deshpande S."/>
            <person name="Douglass A.P."/>
            <person name="Hanson S.J."/>
            <person name="Klenk H.-P."/>
            <person name="LaButti K.M."/>
            <person name="Lapidus A."/>
            <person name="Lindquist E.A."/>
            <person name="Lipzen A.M."/>
            <person name="Meier-Kolthoff J.P."/>
            <person name="Ohm R.A."/>
            <person name="Otillar R.P."/>
            <person name="Pangilinan J.L."/>
            <person name="Peng Y."/>
            <person name="Rokas A."/>
            <person name="Rosa C.A."/>
            <person name="Scheuner C."/>
            <person name="Sibirny A.A."/>
            <person name="Slot J.C."/>
            <person name="Stielow J.B."/>
            <person name="Sun H."/>
            <person name="Kurtzman C.P."/>
            <person name="Blackwell M."/>
            <person name="Grigoriev I.V."/>
            <person name="Jeffries T.W."/>
        </authorList>
    </citation>
    <scope>NUCLEOTIDE SEQUENCE [LARGE SCALE GENOMIC DNA]</scope>
    <source>
        <strain evidence="10">ATCC 58044 / CBS 1984 / NCYC 433 / NRRL Y-366-8</strain>
    </source>
</reference>
<dbReference type="Proteomes" id="UP000094112">
    <property type="component" value="Unassembled WGS sequence"/>
</dbReference>